<proteinExistence type="predicted"/>
<dbReference type="Proteomes" id="UP000000718">
    <property type="component" value="Chromosome"/>
</dbReference>
<dbReference type="KEGG" id="tye:THEYE_A2011"/>
<evidence type="ECO:0000313" key="2">
    <source>
        <dbReference type="Proteomes" id="UP000000718"/>
    </source>
</evidence>
<dbReference type="EMBL" id="CP001147">
    <property type="protein sequence ID" value="ACI21853.1"/>
    <property type="molecule type" value="Genomic_DNA"/>
</dbReference>
<protein>
    <submittedName>
        <fullName evidence="1">Uncharacterized protein</fullName>
    </submittedName>
</protein>
<evidence type="ECO:0000313" key="1">
    <source>
        <dbReference type="EMBL" id="ACI21853.1"/>
    </source>
</evidence>
<dbReference type="HOGENOM" id="CLU_2588615_0_0_0"/>
<sequence length="80" mass="9185">MIIIMFIFIFISVSFEAYAVNFKGEAIKKLCAAEPVKEGKRYICPYCAEVTEFAGESWEKFVITDVIEEIFITGKKVKYV</sequence>
<dbReference type="AlphaFoldDB" id="B5YIS4"/>
<dbReference type="PATRIC" id="fig|289376.4.peg.1963"/>
<dbReference type="InParanoid" id="B5YIS4"/>
<dbReference type="EnsemblBacteria" id="ACI21853">
    <property type="protein sequence ID" value="ACI21853"/>
    <property type="gene ID" value="THEYE_A2011"/>
</dbReference>
<name>B5YIS4_THEYD</name>
<accession>B5YIS4</accession>
<keyword evidence="2" id="KW-1185">Reference proteome</keyword>
<reference evidence="2" key="1">
    <citation type="submission" date="2008-08" db="EMBL/GenBank/DDBJ databases">
        <title>The complete genome sequence of Thermodesulfovibrio yellowstonii strain ATCC 51303 / DSM 11347 / YP87.</title>
        <authorList>
            <person name="Dodson R.J."/>
            <person name="Durkin A.S."/>
            <person name="Wu M."/>
            <person name="Eisen J."/>
            <person name="Sutton G."/>
        </authorList>
    </citation>
    <scope>NUCLEOTIDE SEQUENCE [LARGE SCALE GENOMIC DNA]</scope>
    <source>
        <strain evidence="2">ATCC 51303 / DSM 11347 / YP87</strain>
    </source>
</reference>
<gene>
    <name evidence="1" type="ordered locus">THEYE_A2011</name>
</gene>
<reference evidence="1 2" key="2">
    <citation type="journal article" date="2015" name="Genome Announc.">
        <title>Genome Sequence of the Sulfate-Reducing Thermophilic Bacterium Thermodesulfovibrio yellowstonii Strain DSM 11347T (Phylum Nitrospirae).</title>
        <authorList>
            <person name="Bhatnagar S."/>
            <person name="Badger J.H."/>
            <person name="Madupu R."/>
            <person name="Khouri H.M."/>
            <person name="O'Connor E.M."/>
            <person name="Robb F.T."/>
            <person name="Ward N.L."/>
            <person name="Eisen J.A."/>
        </authorList>
    </citation>
    <scope>NUCLEOTIDE SEQUENCE [LARGE SCALE GENOMIC DNA]</scope>
    <source>
        <strain evidence="2">ATCC 51303 / DSM 11347 / YP87</strain>
    </source>
</reference>
<organism evidence="1 2">
    <name type="scientific">Thermodesulfovibrio yellowstonii (strain ATCC 51303 / DSM 11347 / YP87)</name>
    <dbReference type="NCBI Taxonomy" id="289376"/>
    <lineage>
        <taxon>Bacteria</taxon>
        <taxon>Pseudomonadati</taxon>
        <taxon>Nitrospirota</taxon>
        <taxon>Thermodesulfovibrionia</taxon>
        <taxon>Thermodesulfovibrionales</taxon>
        <taxon>Thermodesulfovibrionaceae</taxon>
        <taxon>Thermodesulfovibrio</taxon>
    </lineage>
</organism>